<proteinExistence type="predicted"/>
<name>A0A5B8T3N0_LEUPS</name>
<evidence type="ECO:0000259" key="1">
    <source>
        <dbReference type="PROSITE" id="PS50943"/>
    </source>
</evidence>
<dbReference type="RefSeq" id="WP_147651205.1">
    <property type="nucleotide sequence ID" value="NZ_CP042383.1"/>
</dbReference>
<sequence>MSEKYFKLDYEVTRGIDLVAFRKELDLSQVQMALFLNVSRSTYIKKIEASDEVIATLLNADQRHTLRVLLNADGMSLWLDYLSISFKMRTAEWLVKTLLQSGYDLFIQRDGGRFGYSITYAFAGQSFITVYGKKDAPESLITVSGQGIRILENMLMQQDRNIFHFLSLALDNGGHVTRIDYAFNDMERIFNIFDLYKIVEAKRYTQKFRSEPTFIGNGQSGGATMYFGSRSGQVFFRFYEKDKEQATKRHIPHEEIGIKNRYEIELKQDRAQTLAQHLVEKRKVGPELFAYFQEYVRFYDVPVDKMAQEEIDKLQQWAPWRAFLQQASVVEYVAQPVDLSMARSLDWFITQVAPTLKALILYFGQETIDEIIDDAELSPRQNKLLSVAEKVNLPF</sequence>
<dbReference type="InterPro" id="IPR040819">
    <property type="entry name" value="Rol_Rep_N"/>
</dbReference>
<reference evidence="2 3" key="1">
    <citation type="submission" date="2019-06" db="EMBL/GenBank/DDBJ databases">
        <title>Genome analyses of bacteria isolated from kimchi.</title>
        <authorList>
            <person name="Lee S."/>
            <person name="Ahn S."/>
            <person name="Roh S."/>
        </authorList>
    </citation>
    <scope>NUCLEOTIDE SEQUENCE [LARGE SCALE GENOMIC DNA]</scope>
    <source>
        <strain evidence="2 3">CBA3630</strain>
    </source>
</reference>
<dbReference type="CDD" id="cd00093">
    <property type="entry name" value="HTH_XRE"/>
    <property type="match status" value="1"/>
</dbReference>
<protein>
    <recommendedName>
        <fullName evidence="1">HTH cro/C1-type domain-containing protein</fullName>
    </recommendedName>
</protein>
<evidence type="ECO:0000313" key="3">
    <source>
        <dbReference type="Proteomes" id="UP000321296"/>
    </source>
</evidence>
<feature type="domain" description="HTH cro/C1-type" evidence="1">
    <location>
        <begin position="18"/>
        <end position="45"/>
    </location>
</feature>
<evidence type="ECO:0000313" key="2">
    <source>
        <dbReference type="EMBL" id="QEA41700.1"/>
    </source>
</evidence>
<dbReference type="InterPro" id="IPR003491">
    <property type="entry name" value="REP-like_C"/>
</dbReference>
<dbReference type="AlphaFoldDB" id="A0A5B8T3N0"/>
<gene>
    <name evidence="2" type="ORF">FGL85_03895</name>
</gene>
<dbReference type="PROSITE" id="PS50943">
    <property type="entry name" value="HTH_CROC1"/>
    <property type="match status" value="1"/>
</dbReference>
<dbReference type="InterPro" id="IPR001387">
    <property type="entry name" value="Cro/C1-type_HTH"/>
</dbReference>
<dbReference type="Proteomes" id="UP000321296">
    <property type="component" value="Chromosome"/>
</dbReference>
<dbReference type="Pfam" id="PF02486">
    <property type="entry name" value="Rep_trans"/>
    <property type="match status" value="1"/>
</dbReference>
<dbReference type="KEGG" id="lpse:FGL85_03895"/>
<dbReference type="EMBL" id="CP042383">
    <property type="protein sequence ID" value="QEA41700.1"/>
    <property type="molecule type" value="Genomic_DNA"/>
</dbReference>
<organism evidence="2 3">
    <name type="scientific">Leuconostoc pseudomesenteroides</name>
    <dbReference type="NCBI Taxonomy" id="33968"/>
    <lineage>
        <taxon>Bacteria</taxon>
        <taxon>Bacillati</taxon>
        <taxon>Bacillota</taxon>
        <taxon>Bacilli</taxon>
        <taxon>Lactobacillales</taxon>
        <taxon>Lactobacillaceae</taxon>
        <taxon>Leuconostoc</taxon>
    </lineage>
</organism>
<accession>A0A5B8T3N0</accession>
<dbReference type="Pfam" id="PF18106">
    <property type="entry name" value="Rol_Rep_N"/>
    <property type="match status" value="1"/>
</dbReference>